<evidence type="ECO:0000313" key="2">
    <source>
        <dbReference type="EMBL" id="CAH0104897.1"/>
    </source>
</evidence>
<evidence type="ECO:0000256" key="1">
    <source>
        <dbReference type="SAM" id="SignalP"/>
    </source>
</evidence>
<dbReference type="AlphaFoldDB" id="A0A8J2RLQ1"/>
<protein>
    <submittedName>
        <fullName evidence="2">Uncharacterized protein</fullName>
    </submittedName>
</protein>
<comment type="caution">
    <text evidence="2">The sequence shown here is derived from an EMBL/GenBank/DDBJ whole genome shotgun (WGS) entry which is preliminary data.</text>
</comment>
<proteinExistence type="predicted"/>
<dbReference type="Proteomes" id="UP000789390">
    <property type="component" value="Unassembled WGS sequence"/>
</dbReference>
<keyword evidence="3" id="KW-1185">Reference proteome</keyword>
<feature type="signal peptide" evidence="1">
    <location>
        <begin position="1"/>
        <end position="22"/>
    </location>
</feature>
<name>A0A8J2RLQ1_9CRUS</name>
<dbReference type="EMBL" id="CAKKLH010000157">
    <property type="protein sequence ID" value="CAH0104897.1"/>
    <property type="molecule type" value="Genomic_DNA"/>
</dbReference>
<evidence type="ECO:0000313" key="3">
    <source>
        <dbReference type="Proteomes" id="UP000789390"/>
    </source>
</evidence>
<accession>A0A8J2RLQ1</accession>
<sequence>MFQKFFLFACILAVMAVVYTNSAPTEDEPTGEEGGDQFLFYCRWLSSCSNSTQCSSNLIHKTCNGGRCCRG</sequence>
<organism evidence="2 3">
    <name type="scientific">Daphnia galeata</name>
    <dbReference type="NCBI Taxonomy" id="27404"/>
    <lineage>
        <taxon>Eukaryota</taxon>
        <taxon>Metazoa</taxon>
        <taxon>Ecdysozoa</taxon>
        <taxon>Arthropoda</taxon>
        <taxon>Crustacea</taxon>
        <taxon>Branchiopoda</taxon>
        <taxon>Diplostraca</taxon>
        <taxon>Cladocera</taxon>
        <taxon>Anomopoda</taxon>
        <taxon>Daphniidae</taxon>
        <taxon>Daphnia</taxon>
    </lineage>
</organism>
<gene>
    <name evidence="2" type="ORF">DGAL_LOCUS7826</name>
</gene>
<feature type="chain" id="PRO_5035217214" evidence="1">
    <location>
        <begin position="23"/>
        <end position="71"/>
    </location>
</feature>
<reference evidence="2" key="1">
    <citation type="submission" date="2021-11" db="EMBL/GenBank/DDBJ databases">
        <authorList>
            <person name="Schell T."/>
        </authorList>
    </citation>
    <scope>NUCLEOTIDE SEQUENCE</scope>
    <source>
        <strain evidence="2">M5</strain>
    </source>
</reference>
<keyword evidence="1" id="KW-0732">Signal</keyword>